<proteinExistence type="predicted"/>
<dbReference type="EMBL" id="BART01013403">
    <property type="protein sequence ID" value="GAG76752.1"/>
    <property type="molecule type" value="Genomic_DNA"/>
</dbReference>
<protein>
    <submittedName>
        <fullName evidence="1">Uncharacterized protein</fullName>
    </submittedName>
</protein>
<evidence type="ECO:0000313" key="1">
    <source>
        <dbReference type="EMBL" id="GAG76752.1"/>
    </source>
</evidence>
<reference evidence="1" key="1">
    <citation type="journal article" date="2014" name="Front. Microbiol.">
        <title>High frequency of phylogenetically diverse reductive dehalogenase-homologous genes in deep subseafloor sedimentary metagenomes.</title>
        <authorList>
            <person name="Kawai M."/>
            <person name="Futagami T."/>
            <person name="Toyoda A."/>
            <person name="Takaki Y."/>
            <person name="Nishi S."/>
            <person name="Hori S."/>
            <person name="Arai W."/>
            <person name="Tsubouchi T."/>
            <person name="Morono Y."/>
            <person name="Uchiyama I."/>
            <person name="Ito T."/>
            <person name="Fujiyama A."/>
            <person name="Inagaki F."/>
            <person name="Takami H."/>
        </authorList>
    </citation>
    <scope>NUCLEOTIDE SEQUENCE</scope>
    <source>
        <strain evidence="1">Expedition CK06-06</strain>
    </source>
</reference>
<accession>X1B613</accession>
<organism evidence="1">
    <name type="scientific">marine sediment metagenome</name>
    <dbReference type="NCBI Taxonomy" id="412755"/>
    <lineage>
        <taxon>unclassified sequences</taxon>
        <taxon>metagenomes</taxon>
        <taxon>ecological metagenomes</taxon>
    </lineage>
</organism>
<dbReference type="AlphaFoldDB" id="X1B613"/>
<name>X1B613_9ZZZZ</name>
<sequence>MAKKKYPKSIRNVTWDLNHSIIRDSYVKLIKNLK</sequence>
<comment type="caution">
    <text evidence="1">The sequence shown here is derived from an EMBL/GenBank/DDBJ whole genome shotgun (WGS) entry which is preliminary data.</text>
</comment>
<feature type="non-terminal residue" evidence="1">
    <location>
        <position position="34"/>
    </location>
</feature>
<gene>
    <name evidence="1" type="ORF">S01H4_27426</name>
</gene>